<dbReference type="AlphaFoldDB" id="A0AAQ3RFL0"/>
<name>A0AAQ3RFL0_VIGMU</name>
<dbReference type="EMBL" id="CP144690">
    <property type="protein sequence ID" value="WVY92156.1"/>
    <property type="molecule type" value="Genomic_DNA"/>
</dbReference>
<keyword evidence="3" id="KW-1185">Reference proteome</keyword>
<accession>A0AAQ3RFL0</accession>
<dbReference type="Proteomes" id="UP001374535">
    <property type="component" value="Chromosome 11"/>
</dbReference>
<protein>
    <submittedName>
        <fullName evidence="2">Uncharacterized protein</fullName>
    </submittedName>
</protein>
<proteinExistence type="predicted"/>
<evidence type="ECO:0000313" key="3">
    <source>
        <dbReference type="Proteomes" id="UP001374535"/>
    </source>
</evidence>
<keyword evidence="1" id="KW-0812">Transmembrane</keyword>
<keyword evidence="1" id="KW-0472">Membrane</keyword>
<feature type="non-terminal residue" evidence="2">
    <location>
        <position position="1"/>
    </location>
</feature>
<feature type="transmembrane region" description="Helical" evidence="1">
    <location>
        <begin position="67"/>
        <end position="85"/>
    </location>
</feature>
<reference evidence="2 3" key="1">
    <citation type="journal article" date="2023" name="Life. Sci Alliance">
        <title>Evolutionary insights into 3D genome organization and epigenetic landscape of Vigna mungo.</title>
        <authorList>
            <person name="Junaid A."/>
            <person name="Singh B."/>
            <person name="Bhatia S."/>
        </authorList>
    </citation>
    <scope>NUCLEOTIDE SEQUENCE [LARGE SCALE GENOMIC DNA]</scope>
    <source>
        <strain evidence="2">Urdbean</strain>
    </source>
</reference>
<feature type="transmembrane region" description="Helical" evidence="1">
    <location>
        <begin position="133"/>
        <end position="150"/>
    </location>
</feature>
<evidence type="ECO:0000256" key="1">
    <source>
        <dbReference type="SAM" id="Phobius"/>
    </source>
</evidence>
<sequence length="155" mass="17925">FQSCRTHSDALCRIFKASGEVLSQNWQTDGLLRLRTPLLAGLSATSPAKILSLCLGLRFIAEHMLLLNLYCIVSAAAATLPPALACHFELLFRLFQVFQRHAHSFRLLLLGLGLHHVRDPRPARFCLPLRVRFLTHNYLLFVTNVWLRLWRRRRR</sequence>
<keyword evidence="1" id="KW-1133">Transmembrane helix</keyword>
<organism evidence="2 3">
    <name type="scientific">Vigna mungo</name>
    <name type="common">Black gram</name>
    <name type="synonym">Phaseolus mungo</name>
    <dbReference type="NCBI Taxonomy" id="3915"/>
    <lineage>
        <taxon>Eukaryota</taxon>
        <taxon>Viridiplantae</taxon>
        <taxon>Streptophyta</taxon>
        <taxon>Embryophyta</taxon>
        <taxon>Tracheophyta</taxon>
        <taxon>Spermatophyta</taxon>
        <taxon>Magnoliopsida</taxon>
        <taxon>eudicotyledons</taxon>
        <taxon>Gunneridae</taxon>
        <taxon>Pentapetalae</taxon>
        <taxon>rosids</taxon>
        <taxon>fabids</taxon>
        <taxon>Fabales</taxon>
        <taxon>Fabaceae</taxon>
        <taxon>Papilionoideae</taxon>
        <taxon>50 kb inversion clade</taxon>
        <taxon>NPAAA clade</taxon>
        <taxon>indigoferoid/millettioid clade</taxon>
        <taxon>Phaseoleae</taxon>
        <taxon>Vigna</taxon>
    </lineage>
</organism>
<gene>
    <name evidence="2" type="ORF">V8G54_037670</name>
</gene>
<evidence type="ECO:0000313" key="2">
    <source>
        <dbReference type="EMBL" id="WVY92156.1"/>
    </source>
</evidence>